<sequence>MARFSLAEVQHAVQSLAVGREIAAPALRDVDTYCDEAALHGQGSRDAVHFLGRALETAAIASAVSLFADRYVVEAGDKCKLRQLLAQRGPEVLREVAQWMGNYASALPGHAAHTRRVTHNLTALRRARGDVYRMLLHTMREQRPPELVQQRRRKLRGAASMPYERSPASAVEAGAWGSW</sequence>
<name>A0AAW1QY97_9CHLO</name>
<gene>
    <name evidence="1" type="ORF">WJX81_008572</name>
</gene>
<evidence type="ECO:0000313" key="1">
    <source>
        <dbReference type="EMBL" id="KAK9826452.1"/>
    </source>
</evidence>
<dbReference type="EMBL" id="JALJOU010000065">
    <property type="protein sequence ID" value="KAK9826452.1"/>
    <property type="molecule type" value="Genomic_DNA"/>
</dbReference>
<evidence type="ECO:0000313" key="2">
    <source>
        <dbReference type="Proteomes" id="UP001445335"/>
    </source>
</evidence>
<dbReference type="Proteomes" id="UP001445335">
    <property type="component" value="Unassembled WGS sequence"/>
</dbReference>
<organism evidence="1 2">
    <name type="scientific">Elliptochloris bilobata</name>
    <dbReference type="NCBI Taxonomy" id="381761"/>
    <lineage>
        <taxon>Eukaryota</taxon>
        <taxon>Viridiplantae</taxon>
        <taxon>Chlorophyta</taxon>
        <taxon>core chlorophytes</taxon>
        <taxon>Trebouxiophyceae</taxon>
        <taxon>Trebouxiophyceae incertae sedis</taxon>
        <taxon>Elliptochloris clade</taxon>
        <taxon>Elliptochloris</taxon>
    </lineage>
</organism>
<protein>
    <submittedName>
        <fullName evidence="1">Uncharacterized protein</fullName>
    </submittedName>
</protein>
<reference evidence="1 2" key="1">
    <citation type="journal article" date="2024" name="Nat. Commun.">
        <title>Phylogenomics reveals the evolutionary origins of lichenization in chlorophyte algae.</title>
        <authorList>
            <person name="Puginier C."/>
            <person name="Libourel C."/>
            <person name="Otte J."/>
            <person name="Skaloud P."/>
            <person name="Haon M."/>
            <person name="Grisel S."/>
            <person name="Petersen M."/>
            <person name="Berrin J.G."/>
            <person name="Delaux P.M."/>
            <person name="Dal Grande F."/>
            <person name="Keller J."/>
        </authorList>
    </citation>
    <scope>NUCLEOTIDE SEQUENCE [LARGE SCALE GENOMIC DNA]</scope>
    <source>
        <strain evidence="1 2">SAG 245.80</strain>
    </source>
</reference>
<comment type="caution">
    <text evidence="1">The sequence shown here is derived from an EMBL/GenBank/DDBJ whole genome shotgun (WGS) entry which is preliminary data.</text>
</comment>
<proteinExistence type="predicted"/>
<accession>A0AAW1QY97</accession>
<dbReference type="AlphaFoldDB" id="A0AAW1QY97"/>
<keyword evidence="2" id="KW-1185">Reference proteome</keyword>